<keyword evidence="3 7" id="KW-0547">Nucleotide-binding</keyword>
<feature type="binding site" evidence="7">
    <location>
        <position position="25"/>
    </location>
    <ligand>
        <name>Mg(2+)</name>
        <dbReference type="ChEBI" id="CHEBI:18420"/>
    </ligand>
</feature>
<dbReference type="Gene3D" id="3.40.50.300">
    <property type="entry name" value="P-loop containing nucleotide triphosphate hydrolases"/>
    <property type="match status" value="1"/>
</dbReference>
<evidence type="ECO:0000256" key="4">
    <source>
        <dbReference type="ARBA" id="ARBA00022777"/>
    </source>
</evidence>
<comment type="subcellular location">
    <subcellularLocation>
        <location evidence="7">Cytoplasm</location>
    </subcellularLocation>
</comment>
<dbReference type="PANTHER" id="PTHR21087">
    <property type="entry name" value="SHIKIMATE KINASE"/>
    <property type="match status" value="1"/>
</dbReference>
<feature type="binding site" evidence="7">
    <location>
        <position position="131"/>
    </location>
    <ligand>
        <name>ATP</name>
        <dbReference type="ChEBI" id="CHEBI:30616"/>
    </ligand>
</feature>
<feature type="binding site" evidence="7">
    <location>
        <begin position="21"/>
        <end position="26"/>
    </location>
    <ligand>
        <name>ATP</name>
        <dbReference type="ChEBI" id="CHEBI:30616"/>
    </ligand>
</feature>
<dbReference type="GO" id="GO:0005524">
    <property type="term" value="F:ATP binding"/>
    <property type="evidence" value="ECO:0007669"/>
    <property type="project" value="UniProtKB-UniRule"/>
</dbReference>
<protein>
    <recommendedName>
        <fullName evidence="7">Shikimate kinase</fullName>
        <shortName evidence="7">SK</shortName>
        <ecNumber evidence="7">2.7.1.71</ecNumber>
    </recommendedName>
</protein>
<dbReference type="RefSeq" id="WP_085099394.1">
    <property type="nucleotide sequence ID" value="NZ_FWZU01000002.1"/>
</dbReference>
<dbReference type="EMBL" id="FWZU01000002">
    <property type="protein sequence ID" value="SMF00530.1"/>
    <property type="molecule type" value="Genomic_DNA"/>
</dbReference>
<keyword evidence="1 7" id="KW-0028">Amino-acid biosynthesis</keyword>
<dbReference type="SUPFAM" id="SSF52540">
    <property type="entry name" value="P-loop containing nucleoside triphosphate hydrolases"/>
    <property type="match status" value="1"/>
</dbReference>
<reference evidence="9" key="1">
    <citation type="submission" date="2017-04" db="EMBL/GenBank/DDBJ databases">
        <authorList>
            <person name="Varghese N."/>
            <person name="Submissions S."/>
        </authorList>
    </citation>
    <scope>NUCLEOTIDE SEQUENCE [LARGE SCALE GENOMIC DNA]</scope>
    <source>
        <strain evidence="9">K3S</strain>
    </source>
</reference>
<dbReference type="PANTHER" id="PTHR21087:SF16">
    <property type="entry name" value="SHIKIMATE KINASE 1, CHLOROPLASTIC"/>
    <property type="match status" value="1"/>
</dbReference>
<gene>
    <name evidence="7" type="primary">aroK</name>
    <name evidence="8" type="ORF">SAMN06295933_1044</name>
</gene>
<evidence type="ECO:0000256" key="5">
    <source>
        <dbReference type="ARBA" id="ARBA00022840"/>
    </source>
</evidence>
<dbReference type="InterPro" id="IPR000623">
    <property type="entry name" value="Shikimate_kinase/TSH1"/>
</dbReference>
<keyword evidence="6 7" id="KW-0057">Aromatic amino acid biosynthesis</keyword>
<evidence type="ECO:0000256" key="7">
    <source>
        <dbReference type="HAMAP-Rule" id="MF_00109"/>
    </source>
</evidence>
<dbReference type="AlphaFoldDB" id="A0A1X7CPI6"/>
<comment type="pathway">
    <text evidence="7">Metabolic intermediate biosynthesis; chorismate biosynthesis; chorismate from D-erythrose 4-phosphate and phosphoenolpyruvate: step 5/7.</text>
</comment>
<evidence type="ECO:0000256" key="3">
    <source>
        <dbReference type="ARBA" id="ARBA00022741"/>
    </source>
</evidence>
<dbReference type="InterPro" id="IPR031322">
    <property type="entry name" value="Shikimate/glucono_kinase"/>
</dbReference>
<dbReference type="PRINTS" id="PR01100">
    <property type="entry name" value="SHIKIMTKNASE"/>
</dbReference>
<dbReference type="STRING" id="1519643.SAMN06295933_1044"/>
<evidence type="ECO:0000313" key="8">
    <source>
        <dbReference type="EMBL" id="SMF00530.1"/>
    </source>
</evidence>
<keyword evidence="9" id="KW-1185">Reference proteome</keyword>
<dbReference type="GO" id="GO:0005829">
    <property type="term" value="C:cytosol"/>
    <property type="evidence" value="ECO:0007669"/>
    <property type="project" value="TreeGrafter"/>
</dbReference>
<keyword evidence="5 7" id="KW-0067">ATP-binding</keyword>
<dbReference type="GO" id="GO:0009423">
    <property type="term" value="P:chorismate biosynthetic process"/>
    <property type="evidence" value="ECO:0007669"/>
    <property type="project" value="UniProtKB-UniRule"/>
</dbReference>
<keyword evidence="2 7" id="KW-0808">Transferase</keyword>
<keyword evidence="4 7" id="KW-0418">Kinase</keyword>
<dbReference type="GO" id="GO:0008652">
    <property type="term" value="P:amino acid biosynthetic process"/>
    <property type="evidence" value="ECO:0007669"/>
    <property type="project" value="UniProtKB-KW"/>
</dbReference>
<comment type="catalytic activity">
    <reaction evidence="7">
        <text>shikimate + ATP = 3-phosphoshikimate + ADP + H(+)</text>
        <dbReference type="Rhea" id="RHEA:13121"/>
        <dbReference type="ChEBI" id="CHEBI:15378"/>
        <dbReference type="ChEBI" id="CHEBI:30616"/>
        <dbReference type="ChEBI" id="CHEBI:36208"/>
        <dbReference type="ChEBI" id="CHEBI:145989"/>
        <dbReference type="ChEBI" id="CHEBI:456216"/>
        <dbReference type="EC" id="2.7.1.71"/>
    </reaction>
</comment>
<dbReference type="InterPro" id="IPR027417">
    <property type="entry name" value="P-loop_NTPase"/>
</dbReference>
<name>A0A1X7CPI6_9BACT</name>
<proteinExistence type="inferred from homology"/>
<feature type="binding site" evidence="7">
    <location>
        <position position="88"/>
    </location>
    <ligand>
        <name>substrate</name>
    </ligand>
</feature>
<comment type="function">
    <text evidence="7">Catalyzes the specific phosphorylation of the 3-hydroxyl group of shikimic acid using ATP as a cosubstrate.</text>
</comment>
<feature type="binding site" evidence="7">
    <location>
        <position position="67"/>
    </location>
    <ligand>
        <name>substrate</name>
    </ligand>
</feature>
<dbReference type="Proteomes" id="UP000192906">
    <property type="component" value="Unassembled WGS sequence"/>
</dbReference>
<evidence type="ECO:0000313" key="9">
    <source>
        <dbReference type="Proteomes" id="UP000192906"/>
    </source>
</evidence>
<feature type="binding site" evidence="7">
    <location>
        <position position="143"/>
    </location>
    <ligand>
        <name>substrate</name>
    </ligand>
</feature>
<dbReference type="Pfam" id="PF01202">
    <property type="entry name" value="SKI"/>
    <property type="match status" value="1"/>
</dbReference>
<dbReference type="HAMAP" id="MF_00109">
    <property type="entry name" value="Shikimate_kinase"/>
    <property type="match status" value="1"/>
</dbReference>
<dbReference type="EC" id="2.7.1.71" evidence="7"/>
<evidence type="ECO:0000256" key="6">
    <source>
        <dbReference type="ARBA" id="ARBA00023141"/>
    </source>
</evidence>
<comment type="cofactor">
    <cofactor evidence="7">
        <name>Mg(2+)</name>
        <dbReference type="ChEBI" id="CHEBI:18420"/>
    </cofactor>
    <text evidence="7">Binds 1 Mg(2+) ion per subunit.</text>
</comment>
<keyword evidence="7" id="KW-0479">Metal-binding</keyword>
<keyword evidence="7" id="KW-0963">Cytoplasm</keyword>
<dbReference type="CDD" id="cd00464">
    <property type="entry name" value="SK"/>
    <property type="match status" value="1"/>
</dbReference>
<accession>A0A1X7CPI6</accession>
<dbReference type="GO" id="GO:0000287">
    <property type="term" value="F:magnesium ion binding"/>
    <property type="evidence" value="ECO:0007669"/>
    <property type="project" value="UniProtKB-UniRule"/>
</dbReference>
<comment type="caution">
    <text evidence="7">Lacks conserved residue(s) required for the propagation of feature annotation.</text>
</comment>
<organism evidence="8 9">
    <name type="scientific">Desulfovibrio gilichinskyi</name>
    <dbReference type="NCBI Taxonomy" id="1519643"/>
    <lineage>
        <taxon>Bacteria</taxon>
        <taxon>Pseudomonadati</taxon>
        <taxon>Thermodesulfobacteriota</taxon>
        <taxon>Desulfovibrionia</taxon>
        <taxon>Desulfovibrionales</taxon>
        <taxon>Desulfovibrionaceae</taxon>
        <taxon>Desulfovibrio</taxon>
    </lineage>
</organism>
<dbReference type="GO" id="GO:0004765">
    <property type="term" value="F:shikimate kinase activity"/>
    <property type="evidence" value="ECO:0007669"/>
    <property type="project" value="UniProtKB-UniRule"/>
</dbReference>
<keyword evidence="7" id="KW-0460">Magnesium</keyword>
<comment type="similarity">
    <text evidence="7">Belongs to the shikimate kinase family.</text>
</comment>
<evidence type="ECO:0000256" key="2">
    <source>
        <dbReference type="ARBA" id="ARBA00022679"/>
    </source>
</evidence>
<comment type="subunit">
    <text evidence="7">Monomer.</text>
</comment>
<feature type="binding site" evidence="7">
    <location>
        <position position="43"/>
    </location>
    <ligand>
        <name>substrate</name>
    </ligand>
</feature>
<evidence type="ECO:0000256" key="1">
    <source>
        <dbReference type="ARBA" id="ARBA00022605"/>
    </source>
</evidence>
<dbReference type="NCBIfam" id="NF040667">
    <property type="entry name" value="hom_kin_desulfo"/>
    <property type="match status" value="1"/>
</dbReference>
<dbReference type="UniPathway" id="UPA00053">
    <property type="reaction ID" value="UER00088"/>
</dbReference>
<dbReference type="OrthoDB" id="9800332at2"/>
<dbReference type="GO" id="GO:0009073">
    <property type="term" value="P:aromatic amino acid family biosynthetic process"/>
    <property type="evidence" value="ECO:0007669"/>
    <property type="project" value="UniProtKB-KW"/>
</dbReference>
<sequence>MSDRELVFSDECAVSLIGMAGAGKSTIAPLLAARLDWEFIDTDLVVESFYGRPLQEVVDYLGLSDFRNAEEEIISTLGVVRTVVSTGGSVVYGERAMERLKSLGPVVYLRMGCETCLERVGNGDGRGLAIRPDQSVESLYNERVPLYERYADFAVDTDKFSSAECTEKISQWLKSIQE</sequence>